<dbReference type="EMBL" id="BMDC01000001">
    <property type="protein sequence ID" value="GGH59959.1"/>
    <property type="molecule type" value="Genomic_DNA"/>
</dbReference>
<dbReference type="AlphaFoldDB" id="A0A917IR03"/>
<feature type="region of interest" description="Disordered" evidence="1">
    <location>
        <begin position="1"/>
        <end position="29"/>
    </location>
</feature>
<keyword evidence="2" id="KW-0812">Transmembrane</keyword>
<keyword evidence="2" id="KW-0472">Membrane</keyword>
<evidence type="ECO:0000313" key="4">
    <source>
        <dbReference type="Proteomes" id="UP000600171"/>
    </source>
</evidence>
<organism evidence="3 4">
    <name type="scientific">Rothia aerolata</name>
    <dbReference type="NCBI Taxonomy" id="1812262"/>
    <lineage>
        <taxon>Bacteria</taxon>
        <taxon>Bacillati</taxon>
        <taxon>Actinomycetota</taxon>
        <taxon>Actinomycetes</taxon>
        <taxon>Micrococcales</taxon>
        <taxon>Micrococcaceae</taxon>
        <taxon>Rothia</taxon>
    </lineage>
</organism>
<reference evidence="3 4" key="1">
    <citation type="journal article" date="2014" name="Int. J. Syst. Evol. Microbiol.">
        <title>Complete genome sequence of Corynebacterium casei LMG S-19264T (=DSM 44701T), isolated from a smear-ripened cheese.</title>
        <authorList>
            <consortium name="US DOE Joint Genome Institute (JGI-PGF)"/>
            <person name="Walter F."/>
            <person name="Albersmeier A."/>
            <person name="Kalinowski J."/>
            <person name="Ruckert C."/>
        </authorList>
    </citation>
    <scope>NUCLEOTIDE SEQUENCE [LARGE SCALE GENOMIC DNA]</scope>
    <source>
        <strain evidence="3 4">CCM 8669</strain>
    </source>
</reference>
<proteinExistence type="predicted"/>
<sequence length="153" mass="17183">MASADFDRSQESPRQRTYDFHAPTEDDPDALSVGGFDDEEEILAEERKAAVAVPNCSFPLAFKRFYSQYWLSKGTASASEFLWGMAWSLGSTIFCFALTLWMGNVVETGGDSVSSLFRVLYMLMAYVAPGWLLVHIGPTFSLLRRYLNLRRAA</sequence>
<feature type="compositionally biased region" description="Basic and acidic residues" evidence="1">
    <location>
        <begin position="1"/>
        <end position="24"/>
    </location>
</feature>
<feature type="transmembrane region" description="Helical" evidence="2">
    <location>
        <begin position="81"/>
        <end position="103"/>
    </location>
</feature>
<name>A0A917IR03_9MICC</name>
<gene>
    <name evidence="3" type="ORF">GCM10007359_07650</name>
</gene>
<evidence type="ECO:0000313" key="3">
    <source>
        <dbReference type="EMBL" id="GGH59959.1"/>
    </source>
</evidence>
<dbReference type="RefSeq" id="WP_188358979.1">
    <property type="nucleotide sequence ID" value="NZ_BMDC01000001.1"/>
</dbReference>
<feature type="transmembrane region" description="Helical" evidence="2">
    <location>
        <begin position="123"/>
        <end position="143"/>
    </location>
</feature>
<keyword evidence="4" id="KW-1185">Reference proteome</keyword>
<evidence type="ECO:0000256" key="2">
    <source>
        <dbReference type="SAM" id="Phobius"/>
    </source>
</evidence>
<evidence type="ECO:0000256" key="1">
    <source>
        <dbReference type="SAM" id="MobiDB-lite"/>
    </source>
</evidence>
<accession>A0A917IR03</accession>
<comment type="caution">
    <text evidence="3">The sequence shown here is derived from an EMBL/GenBank/DDBJ whole genome shotgun (WGS) entry which is preliminary data.</text>
</comment>
<keyword evidence="2" id="KW-1133">Transmembrane helix</keyword>
<dbReference type="Proteomes" id="UP000600171">
    <property type="component" value="Unassembled WGS sequence"/>
</dbReference>
<protein>
    <submittedName>
        <fullName evidence="3">Uncharacterized protein</fullName>
    </submittedName>
</protein>